<feature type="transmembrane region" description="Helical" evidence="7">
    <location>
        <begin position="265"/>
        <end position="285"/>
    </location>
</feature>
<keyword evidence="11" id="KW-1185">Reference proteome</keyword>
<feature type="chain" id="PRO_5007294615" description="Cytochrome b561 domain-containing protein" evidence="8">
    <location>
        <begin position="20"/>
        <end position="405"/>
    </location>
</feature>
<dbReference type="PANTHER" id="PTHR47797:SF3">
    <property type="entry name" value="CYTOCHROME B561 DOMAIN-CONTAINING PROTEIN"/>
    <property type="match status" value="1"/>
</dbReference>
<dbReference type="STRING" id="796925.A0A137P8X4"/>
<keyword evidence="8" id="KW-0732">Signal</keyword>
<keyword evidence="3 7" id="KW-0812">Transmembrane</keyword>
<keyword evidence="6 7" id="KW-0472">Membrane</keyword>
<dbReference type="PROSITE" id="PS50939">
    <property type="entry name" value="CYTOCHROME_B561"/>
    <property type="match status" value="1"/>
</dbReference>
<dbReference type="PANTHER" id="PTHR47797">
    <property type="entry name" value="DEHYDROGENASE, PUTATIVE (AFU_ORTHOLOGUE AFUA_8G05805)-RELATED"/>
    <property type="match status" value="1"/>
</dbReference>
<evidence type="ECO:0000256" key="3">
    <source>
        <dbReference type="ARBA" id="ARBA00022692"/>
    </source>
</evidence>
<evidence type="ECO:0000259" key="9">
    <source>
        <dbReference type="PROSITE" id="PS50939"/>
    </source>
</evidence>
<dbReference type="OrthoDB" id="19261at2759"/>
<evidence type="ECO:0000256" key="8">
    <source>
        <dbReference type="SAM" id="SignalP"/>
    </source>
</evidence>
<keyword evidence="2" id="KW-0813">Transport</keyword>
<protein>
    <recommendedName>
        <fullName evidence="9">Cytochrome b561 domain-containing protein</fullName>
    </recommendedName>
</protein>
<dbReference type="CDD" id="cd08760">
    <property type="entry name" value="Cyt_b561_FRRS1_like"/>
    <property type="match status" value="1"/>
</dbReference>
<reference evidence="10 11" key="1">
    <citation type="journal article" date="2015" name="Genome Biol. Evol.">
        <title>Phylogenomic analyses indicate that early fungi evolved digesting cell walls of algal ancestors of land plants.</title>
        <authorList>
            <person name="Chang Y."/>
            <person name="Wang S."/>
            <person name="Sekimoto S."/>
            <person name="Aerts A.L."/>
            <person name="Choi C."/>
            <person name="Clum A."/>
            <person name="LaButti K.M."/>
            <person name="Lindquist E.A."/>
            <person name="Yee Ngan C."/>
            <person name="Ohm R.A."/>
            <person name="Salamov A.A."/>
            <person name="Grigoriev I.V."/>
            <person name="Spatafora J.W."/>
            <person name="Berbee M.L."/>
        </authorList>
    </citation>
    <scope>NUCLEOTIDE SEQUENCE [LARGE SCALE GENOMIC DNA]</scope>
    <source>
        <strain evidence="10 11">NRRL 28638</strain>
    </source>
</reference>
<accession>A0A137P8X4</accession>
<feature type="transmembrane region" description="Helical" evidence="7">
    <location>
        <begin position="189"/>
        <end position="218"/>
    </location>
</feature>
<evidence type="ECO:0000256" key="2">
    <source>
        <dbReference type="ARBA" id="ARBA00022448"/>
    </source>
</evidence>
<feature type="transmembrane region" description="Helical" evidence="7">
    <location>
        <begin position="335"/>
        <end position="359"/>
    </location>
</feature>
<dbReference type="InterPro" id="IPR006593">
    <property type="entry name" value="Cyt_b561/ferric_Rdtase_TM"/>
</dbReference>
<proteinExistence type="predicted"/>
<gene>
    <name evidence="10" type="ORF">CONCODRAFT_5890</name>
</gene>
<dbReference type="EMBL" id="KQ964475">
    <property type="protein sequence ID" value="KXN71456.1"/>
    <property type="molecule type" value="Genomic_DNA"/>
</dbReference>
<evidence type="ECO:0000313" key="11">
    <source>
        <dbReference type="Proteomes" id="UP000070444"/>
    </source>
</evidence>
<dbReference type="PROSITE" id="PS51257">
    <property type="entry name" value="PROKAR_LIPOPROTEIN"/>
    <property type="match status" value="1"/>
</dbReference>
<feature type="domain" description="Cytochrome b561" evidence="9">
    <location>
        <begin position="164"/>
        <end position="359"/>
    </location>
</feature>
<evidence type="ECO:0000313" key="10">
    <source>
        <dbReference type="EMBL" id="KXN71456.1"/>
    </source>
</evidence>
<dbReference type="Gene3D" id="1.20.120.1770">
    <property type="match status" value="1"/>
</dbReference>
<feature type="signal peptide" evidence="8">
    <location>
        <begin position="1"/>
        <end position="19"/>
    </location>
</feature>
<evidence type="ECO:0000256" key="7">
    <source>
        <dbReference type="SAM" id="Phobius"/>
    </source>
</evidence>
<name>A0A137P8X4_CONC2</name>
<dbReference type="Proteomes" id="UP000070444">
    <property type="component" value="Unassembled WGS sequence"/>
</dbReference>
<feature type="transmembrane region" description="Helical" evidence="7">
    <location>
        <begin position="230"/>
        <end position="253"/>
    </location>
</feature>
<comment type="subcellular location">
    <subcellularLocation>
        <location evidence="1">Membrane</location>
    </subcellularLocation>
</comment>
<feature type="transmembrane region" description="Helical" evidence="7">
    <location>
        <begin position="305"/>
        <end position="323"/>
    </location>
</feature>
<dbReference type="GO" id="GO:0016020">
    <property type="term" value="C:membrane"/>
    <property type="evidence" value="ECO:0007669"/>
    <property type="project" value="UniProtKB-SubCell"/>
</dbReference>
<evidence type="ECO:0000256" key="4">
    <source>
        <dbReference type="ARBA" id="ARBA00022982"/>
    </source>
</evidence>
<dbReference type="AlphaFoldDB" id="A0A137P8X4"/>
<sequence>MTIRGLFIILLNLIVLISCDDIIYDDRRVCMDSVSSCVEVESQPNQLEFTVYGPHDVGYLAVGVKRSENKDEDSVFVTWFDSSGVPNVIEMLGYNFTSPNIINDTDATLILSQSKLMSDRKVISFTHPLSEISHDDLPFQIVNNSLTLTLVYSDQVPRTRGKYKPQFPKYDIISTTHVPLLSSPKAQPVIYTTAVILAHAITMMLGWMVFPALGIYVARYLKRLMDVWWFYLHILFMMFAGVLIVFGMSILAITGPFMWELSVHGILGCVVVGLFVFNFFLGIIIDRLWDPDRLQVPIQDKIHWWIGRCVPILGMITIGFGIFQLNTTTFNKLPWLISFVVLIVLNIMLFFLNPIFNLVKRTIKGINEKRGTKKEGEGDADSENGEVETQIQVDYEVEGKKWEHF</sequence>
<dbReference type="SMART" id="SM00665">
    <property type="entry name" value="B561"/>
    <property type="match status" value="1"/>
</dbReference>
<evidence type="ECO:0000256" key="1">
    <source>
        <dbReference type="ARBA" id="ARBA00004370"/>
    </source>
</evidence>
<keyword evidence="4" id="KW-0249">Electron transport</keyword>
<evidence type="ECO:0000256" key="6">
    <source>
        <dbReference type="ARBA" id="ARBA00023136"/>
    </source>
</evidence>
<keyword evidence="5 7" id="KW-1133">Transmembrane helix</keyword>
<organism evidence="10 11">
    <name type="scientific">Conidiobolus coronatus (strain ATCC 28846 / CBS 209.66 / NRRL 28638)</name>
    <name type="common">Delacroixia coronata</name>
    <dbReference type="NCBI Taxonomy" id="796925"/>
    <lineage>
        <taxon>Eukaryota</taxon>
        <taxon>Fungi</taxon>
        <taxon>Fungi incertae sedis</taxon>
        <taxon>Zoopagomycota</taxon>
        <taxon>Entomophthoromycotina</taxon>
        <taxon>Entomophthoromycetes</taxon>
        <taxon>Entomophthorales</taxon>
        <taxon>Ancylistaceae</taxon>
        <taxon>Conidiobolus</taxon>
    </lineage>
</organism>
<evidence type="ECO:0000256" key="5">
    <source>
        <dbReference type="ARBA" id="ARBA00022989"/>
    </source>
</evidence>